<organism evidence="2 3">
    <name type="scientific">Globodera pallida</name>
    <name type="common">Potato cyst nematode worm</name>
    <name type="synonym">Heterodera pallida</name>
    <dbReference type="NCBI Taxonomy" id="36090"/>
    <lineage>
        <taxon>Eukaryota</taxon>
        <taxon>Metazoa</taxon>
        <taxon>Ecdysozoa</taxon>
        <taxon>Nematoda</taxon>
        <taxon>Chromadorea</taxon>
        <taxon>Rhabditida</taxon>
        <taxon>Tylenchina</taxon>
        <taxon>Tylenchomorpha</taxon>
        <taxon>Tylenchoidea</taxon>
        <taxon>Heteroderidae</taxon>
        <taxon>Heteroderinae</taxon>
        <taxon>Globodera</taxon>
    </lineage>
</organism>
<evidence type="ECO:0000313" key="2">
    <source>
        <dbReference type="Proteomes" id="UP000050741"/>
    </source>
</evidence>
<dbReference type="Proteomes" id="UP000050741">
    <property type="component" value="Unassembled WGS sequence"/>
</dbReference>
<name>A0A183CBR7_GLOPA</name>
<proteinExistence type="predicted"/>
<feature type="compositionally biased region" description="Basic and acidic residues" evidence="1">
    <location>
        <begin position="22"/>
        <end position="33"/>
    </location>
</feature>
<dbReference type="AlphaFoldDB" id="A0A183CBR7"/>
<evidence type="ECO:0000256" key="1">
    <source>
        <dbReference type="SAM" id="MobiDB-lite"/>
    </source>
</evidence>
<accession>A0A183CBR7</accession>
<keyword evidence="2" id="KW-1185">Reference proteome</keyword>
<reference evidence="2" key="2">
    <citation type="submission" date="2014-05" db="EMBL/GenBank/DDBJ databases">
        <title>The genome and life-stage specific transcriptomes of Globodera pallida elucidate key aspects of plant parasitism by a cyst nematode.</title>
        <authorList>
            <person name="Cotton J.A."/>
            <person name="Lilley C.J."/>
            <person name="Jones L.M."/>
            <person name="Kikuchi T."/>
            <person name="Reid A.J."/>
            <person name="Thorpe P."/>
            <person name="Tsai I.J."/>
            <person name="Beasley H."/>
            <person name="Blok V."/>
            <person name="Cock P.J.A."/>
            <person name="Van den Akker S.E."/>
            <person name="Holroyd N."/>
            <person name="Hunt M."/>
            <person name="Mantelin S."/>
            <person name="Naghra H."/>
            <person name="Pain A."/>
            <person name="Palomares-Rius J.E."/>
            <person name="Zarowiecki M."/>
            <person name="Berriman M."/>
            <person name="Jones J.T."/>
            <person name="Urwin P.E."/>
        </authorList>
    </citation>
    <scope>NUCLEOTIDE SEQUENCE [LARGE SCALE GENOMIC DNA]</scope>
    <source>
        <strain evidence="2">Lindley</strain>
    </source>
</reference>
<evidence type="ECO:0000313" key="3">
    <source>
        <dbReference type="WBParaSite" id="GPLIN_001031800"/>
    </source>
</evidence>
<reference evidence="2" key="1">
    <citation type="submission" date="2013-12" db="EMBL/GenBank/DDBJ databases">
        <authorList>
            <person name="Aslett M."/>
        </authorList>
    </citation>
    <scope>NUCLEOTIDE SEQUENCE [LARGE SCALE GENOMIC DNA]</scope>
    <source>
        <strain evidence="2">Lindley</strain>
    </source>
</reference>
<protein>
    <submittedName>
        <fullName evidence="3">Uncharacterized protein</fullName>
    </submittedName>
</protein>
<dbReference type="WBParaSite" id="GPLIN_001031800">
    <property type="protein sequence ID" value="GPLIN_001031800"/>
    <property type="gene ID" value="GPLIN_001031800"/>
</dbReference>
<feature type="region of interest" description="Disordered" evidence="1">
    <location>
        <begin position="22"/>
        <end position="67"/>
    </location>
</feature>
<reference evidence="3" key="3">
    <citation type="submission" date="2016-06" db="UniProtKB">
        <authorList>
            <consortium name="WormBaseParasite"/>
        </authorList>
    </citation>
    <scope>IDENTIFICATION</scope>
</reference>
<sequence>MKNYNFRPRIAFFNWEGGLDGSGRDGRGRDGSGRDGNGGTGVAGTVVAGREWRDGSGRDGSGGTGVARTGVARTGMAGCTIYHMAFAIEKSCERNGGPLSETSSLGFPYLEKSHTNCLIKNVADVESIRNTSGHLLKESTTTR</sequence>